<dbReference type="HOGENOM" id="CLU_358735_0_0_1"/>
<evidence type="ECO:0000256" key="1">
    <source>
        <dbReference type="SAM" id="MobiDB-lite"/>
    </source>
</evidence>
<dbReference type="InterPro" id="IPR013783">
    <property type="entry name" value="Ig-like_fold"/>
</dbReference>
<evidence type="ECO:0000313" key="3">
    <source>
        <dbReference type="EMBL" id="EFX70956.1"/>
    </source>
</evidence>
<feature type="transmembrane region" description="Helical" evidence="2">
    <location>
        <begin position="470"/>
        <end position="494"/>
    </location>
</feature>
<dbReference type="InterPro" id="IPR053081">
    <property type="entry name" value="SIM_Modulators"/>
</dbReference>
<dbReference type="InParanoid" id="E9HBE8"/>
<dbReference type="OrthoDB" id="10021899at2759"/>
<feature type="compositionally biased region" description="Basic and acidic residues" evidence="1">
    <location>
        <begin position="616"/>
        <end position="634"/>
    </location>
</feature>
<keyword evidence="2" id="KW-0812">Transmembrane</keyword>
<evidence type="ECO:0000313" key="4">
    <source>
        <dbReference type="Proteomes" id="UP000000305"/>
    </source>
</evidence>
<dbReference type="Gene3D" id="2.60.40.10">
    <property type="entry name" value="Immunoglobulins"/>
    <property type="match status" value="1"/>
</dbReference>
<gene>
    <name evidence="3" type="ORF">DAPPUDRAFT_112255</name>
</gene>
<dbReference type="PhylomeDB" id="E9HBE8"/>
<keyword evidence="2" id="KW-0472">Membrane</keyword>
<dbReference type="KEGG" id="dpx:DAPPUDRAFT_112255"/>
<feature type="compositionally biased region" description="Low complexity" evidence="1">
    <location>
        <begin position="562"/>
        <end position="580"/>
    </location>
</feature>
<keyword evidence="2" id="KW-1133">Transmembrane helix</keyword>
<keyword evidence="4" id="KW-1185">Reference proteome</keyword>
<name>E9HBE8_DAPPU</name>
<dbReference type="EMBL" id="GL732615">
    <property type="protein sequence ID" value="EFX70956.1"/>
    <property type="molecule type" value="Genomic_DNA"/>
</dbReference>
<feature type="region of interest" description="Disordered" evidence="1">
    <location>
        <begin position="504"/>
        <end position="646"/>
    </location>
</feature>
<reference evidence="3 4" key="1">
    <citation type="journal article" date="2011" name="Science">
        <title>The ecoresponsive genome of Daphnia pulex.</title>
        <authorList>
            <person name="Colbourne J.K."/>
            <person name="Pfrender M.E."/>
            <person name="Gilbert D."/>
            <person name="Thomas W.K."/>
            <person name="Tucker A."/>
            <person name="Oakley T.H."/>
            <person name="Tokishita S."/>
            <person name="Aerts A."/>
            <person name="Arnold G.J."/>
            <person name="Basu M.K."/>
            <person name="Bauer D.J."/>
            <person name="Caceres C.E."/>
            <person name="Carmel L."/>
            <person name="Casola C."/>
            <person name="Choi J.H."/>
            <person name="Detter J.C."/>
            <person name="Dong Q."/>
            <person name="Dusheyko S."/>
            <person name="Eads B.D."/>
            <person name="Frohlich T."/>
            <person name="Geiler-Samerotte K.A."/>
            <person name="Gerlach D."/>
            <person name="Hatcher P."/>
            <person name="Jogdeo S."/>
            <person name="Krijgsveld J."/>
            <person name="Kriventseva E.V."/>
            <person name="Kultz D."/>
            <person name="Laforsch C."/>
            <person name="Lindquist E."/>
            <person name="Lopez J."/>
            <person name="Manak J.R."/>
            <person name="Muller J."/>
            <person name="Pangilinan J."/>
            <person name="Patwardhan R.P."/>
            <person name="Pitluck S."/>
            <person name="Pritham E.J."/>
            <person name="Rechtsteiner A."/>
            <person name="Rho M."/>
            <person name="Rogozin I.B."/>
            <person name="Sakarya O."/>
            <person name="Salamov A."/>
            <person name="Schaack S."/>
            <person name="Shapiro H."/>
            <person name="Shiga Y."/>
            <person name="Skalitzky C."/>
            <person name="Smith Z."/>
            <person name="Souvorov A."/>
            <person name="Sung W."/>
            <person name="Tang Z."/>
            <person name="Tsuchiya D."/>
            <person name="Tu H."/>
            <person name="Vos H."/>
            <person name="Wang M."/>
            <person name="Wolf Y.I."/>
            <person name="Yamagata H."/>
            <person name="Yamada T."/>
            <person name="Ye Y."/>
            <person name="Shaw J.R."/>
            <person name="Andrews J."/>
            <person name="Crease T.J."/>
            <person name="Tang H."/>
            <person name="Lucas S.M."/>
            <person name="Robertson H.M."/>
            <person name="Bork P."/>
            <person name="Koonin E.V."/>
            <person name="Zdobnov E.M."/>
            <person name="Grigoriev I.V."/>
            <person name="Lynch M."/>
            <person name="Boore J.L."/>
        </authorList>
    </citation>
    <scope>NUCLEOTIDE SEQUENCE [LARGE SCALE GENOMIC DNA]</scope>
</reference>
<dbReference type="PANTHER" id="PTHR36982:SF4">
    <property type="entry name" value="CLCA DOMAIN-CONTAINING PROTEIN"/>
    <property type="match status" value="1"/>
</dbReference>
<proteinExistence type="predicted"/>
<evidence type="ECO:0000256" key="2">
    <source>
        <dbReference type="SAM" id="Phobius"/>
    </source>
</evidence>
<organism evidence="3 4">
    <name type="scientific">Daphnia pulex</name>
    <name type="common">Water flea</name>
    <dbReference type="NCBI Taxonomy" id="6669"/>
    <lineage>
        <taxon>Eukaryota</taxon>
        <taxon>Metazoa</taxon>
        <taxon>Ecdysozoa</taxon>
        <taxon>Arthropoda</taxon>
        <taxon>Crustacea</taxon>
        <taxon>Branchiopoda</taxon>
        <taxon>Diplostraca</taxon>
        <taxon>Cladocera</taxon>
        <taxon>Anomopoda</taxon>
        <taxon>Daphniidae</taxon>
        <taxon>Daphnia</taxon>
    </lineage>
</organism>
<dbReference type="Proteomes" id="UP000000305">
    <property type="component" value="Unassembled WGS sequence"/>
</dbReference>
<dbReference type="PANTHER" id="PTHR36982">
    <property type="entry name" value="CLCA DOMAIN-CONTAINING PROTEIN"/>
    <property type="match status" value="1"/>
</dbReference>
<sequence length="781" mass="86271">MDSKAAKTLLANGKHIRAYFITNLAITLVRQTIATALGCVLRAVSGPDTSFVDPVTSRDFPILWETRINISYSNRSETVVAYVVKDEEIGFPLLAGMDTILALQGALLVKGNEQINPLFGTTEPSDLDPRPVLATGLCSSFVSREWAAEQEAVATPVDQEKFYDPLTNTTLQLYGMVDVQADDDPTFLAFIADIGTGLLKTWNSALDNQQPLDFTKAPVGLYAQLTQNNKPIRGANVTAFVYVSDSGGSTSSLLAEIPLMDEGISDVTSGDGIYSGFMIKPSNSSFSYSVYYRAYGVNSLAEVDNGVYSRQPTTGSVIPMSDPVTAAIQFNRFEYGPSFQLTNLPTNEFDQIPPQRITDLTILSYDSSSRTAILGWTASKDNYGTGDYVTHYRLERSIGTRETVTKDYPSLAVVDGTVNVTVDVPSVNEGEYVKYRVQGRDSSFNYGEVSNVVSLAGPAHSTGGLSTAGLWAIIGTFIALVVIILIIVLIRCCCPVEAKRRKRQAQRKMRNLFSSHDTATRRAEDTSVTRYQSPPPPVQSWTSSDLNRDGGNPPAVRRKSDSSSSSSDKVRPQQQPQVEVRQTKANPAPGSIQGSERIYFGREDIDRMTTGQRSEPYSERSDGAAKSRVYERPYKPNPVSSRPVSSQVTSKGFSYIHGPNNKPLPQSETNLYYTDVTLRPPQRADVVPQPSSAQSSLASTLRAGLRVNEWWRYSNNIIYTDPCFDGKTVLRLYTTVIFLPYFGNESYTRPARRTTIYVHCLIHTGQLYRLWEKCKVRWPLC</sequence>
<dbReference type="AlphaFoldDB" id="E9HBE8"/>
<accession>E9HBE8</accession>
<protein>
    <submittedName>
        <fullName evidence="3">Uncharacterized protein</fullName>
    </submittedName>
</protein>
<feature type="compositionally biased region" description="Basic and acidic residues" evidence="1">
    <location>
        <begin position="518"/>
        <end position="527"/>
    </location>
</feature>